<name>A0A2K9MCF7_9RHOB</name>
<accession>A0A2K9MCF7</accession>
<sequence length="285" mass="31910">MTAPRACPCRDCCLDGAPDQIARMVHDLSGIVIGPDKGDILRARFQRRARLLGLKTLAAYFDLIAGASEERDRFISLLTTNVTGFFREAHHFDLLARQIMPGLDRIGRRINIWSAGCSSGPEPWSIAMTLQGHCAAMARRTRILACDIDAAVLHKARSGCYGADEVTGLSAAQINRHFCACGDGPLRRWRVAPPLRGMVEFRQLNLHDVWPGLPAFDVIFFRNVSIYFDPPAQRRLWQRFHDQLRPGGWLLIGHAERVPADLQHLLRPAGLTAYRRPDQNCEAVP</sequence>
<dbReference type="Pfam" id="PF01739">
    <property type="entry name" value="CheR"/>
    <property type="match status" value="1"/>
</dbReference>
<dbReference type="GO" id="GO:0008983">
    <property type="term" value="F:protein-glutamate O-methyltransferase activity"/>
    <property type="evidence" value="ECO:0007669"/>
    <property type="project" value="UniProtKB-EC"/>
</dbReference>
<dbReference type="SMART" id="SM00138">
    <property type="entry name" value="MeTrc"/>
    <property type="match status" value="1"/>
</dbReference>
<dbReference type="PROSITE" id="PS50123">
    <property type="entry name" value="CHER"/>
    <property type="match status" value="1"/>
</dbReference>
<feature type="binding site" evidence="6">
    <location>
        <position position="122"/>
    </location>
    <ligand>
        <name>S-adenosyl-L-methionine</name>
        <dbReference type="ChEBI" id="CHEBI:59789"/>
    </ligand>
</feature>
<evidence type="ECO:0000256" key="4">
    <source>
        <dbReference type="ARBA" id="ARBA00022691"/>
    </source>
</evidence>
<comment type="function">
    <text evidence="5">Methylation of the membrane-bound methyl-accepting chemotaxis proteins (MCP) to form gamma-glutamyl methyl ester residues in MCP.</text>
</comment>
<dbReference type="InterPro" id="IPR026024">
    <property type="entry name" value="Chemotaxis_MeTrfase_CheR"/>
</dbReference>
<dbReference type="KEGG" id="paru:CYR75_02335"/>
<gene>
    <name evidence="8" type="ORF">CYR75_02335</name>
</gene>
<keyword evidence="3 5" id="KW-0808">Transferase</keyword>
<dbReference type="AlphaFoldDB" id="A0A2K9MCF7"/>
<evidence type="ECO:0000256" key="2">
    <source>
        <dbReference type="ARBA" id="ARBA00022603"/>
    </source>
</evidence>
<organism evidence="8 9">
    <name type="scientific">Paracoccus jeotgali</name>
    <dbReference type="NCBI Taxonomy" id="2065379"/>
    <lineage>
        <taxon>Bacteria</taxon>
        <taxon>Pseudomonadati</taxon>
        <taxon>Pseudomonadota</taxon>
        <taxon>Alphaproteobacteria</taxon>
        <taxon>Rhodobacterales</taxon>
        <taxon>Paracoccaceae</taxon>
        <taxon>Paracoccus</taxon>
    </lineage>
</organism>
<evidence type="ECO:0000256" key="1">
    <source>
        <dbReference type="ARBA" id="ARBA00001541"/>
    </source>
</evidence>
<dbReference type="PRINTS" id="PR00996">
    <property type="entry name" value="CHERMTFRASE"/>
</dbReference>
<dbReference type="OrthoDB" id="9816309at2"/>
<dbReference type="Gene3D" id="1.10.155.10">
    <property type="entry name" value="Chemotaxis receptor methyltransferase CheR, N-terminal domain"/>
    <property type="match status" value="1"/>
</dbReference>
<comment type="catalytic activity">
    <reaction evidence="1 5">
        <text>L-glutamyl-[protein] + S-adenosyl-L-methionine = [protein]-L-glutamate 5-O-methyl ester + S-adenosyl-L-homocysteine</text>
        <dbReference type="Rhea" id="RHEA:24452"/>
        <dbReference type="Rhea" id="RHEA-COMP:10208"/>
        <dbReference type="Rhea" id="RHEA-COMP:10311"/>
        <dbReference type="ChEBI" id="CHEBI:29973"/>
        <dbReference type="ChEBI" id="CHEBI:57856"/>
        <dbReference type="ChEBI" id="CHEBI:59789"/>
        <dbReference type="ChEBI" id="CHEBI:82795"/>
        <dbReference type="EC" id="2.1.1.80"/>
    </reaction>
</comment>
<feature type="binding site" evidence="6">
    <location>
        <begin position="205"/>
        <end position="206"/>
    </location>
    <ligand>
        <name>S-adenosyl-L-methionine</name>
        <dbReference type="ChEBI" id="CHEBI:59789"/>
    </ligand>
</feature>
<keyword evidence="4 5" id="KW-0949">S-adenosyl-L-methionine</keyword>
<evidence type="ECO:0000313" key="8">
    <source>
        <dbReference type="EMBL" id="AUM73283.1"/>
    </source>
</evidence>
<dbReference type="InterPro" id="IPR022642">
    <property type="entry name" value="CheR_C"/>
</dbReference>
<dbReference type="PANTHER" id="PTHR24422">
    <property type="entry name" value="CHEMOTAXIS PROTEIN METHYLTRANSFERASE"/>
    <property type="match status" value="1"/>
</dbReference>
<feature type="binding site" evidence="6">
    <location>
        <begin position="222"/>
        <end position="223"/>
    </location>
    <ligand>
        <name>S-adenosyl-L-methionine</name>
        <dbReference type="ChEBI" id="CHEBI:59789"/>
    </ligand>
</feature>
<feature type="binding site" evidence="6">
    <location>
        <position position="83"/>
    </location>
    <ligand>
        <name>S-adenosyl-L-methionine</name>
        <dbReference type="ChEBI" id="CHEBI:59789"/>
    </ligand>
</feature>
<evidence type="ECO:0000259" key="7">
    <source>
        <dbReference type="PROSITE" id="PS50123"/>
    </source>
</evidence>
<evidence type="ECO:0000256" key="5">
    <source>
        <dbReference type="PIRNR" id="PIRNR000410"/>
    </source>
</evidence>
<protein>
    <recommendedName>
        <fullName evidence="5">Chemotaxis protein methyltransferase</fullName>
        <ecNumber evidence="5">2.1.1.80</ecNumber>
    </recommendedName>
</protein>
<feature type="binding site" evidence="6">
    <location>
        <position position="81"/>
    </location>
    <ligand>
        <name>S-adenosyl-L-methionine</name>
        <dbReference type="ChEBI" id="CHEBI:59789"/>
    </ligand>
</feature>
<evidence type="ECO:0000256" key="3">
    <source>
        <dbReference type="ARBA" id="ARBA00022679"/>
    </source>
</evidence>
<dbReference type="GO" id="GO:0032259">
    <property type="term" value="P:methylation"/>
    <property type="evidence" value="ECO:0007669"/>
    <property type="project" value="UniProtKB-KW"/>
</dbReference>
<evidence type="ECO:0000256" key="6">
    <source>
        <dbReference type="PIRSR" id="PIRSR000410-1"/>
    </source>
</evidence>
<dbReference type="PIRSF" id="PIRSF000410">
    <property type="entry name" value="CheR"/>
    <property type="match status" value="1"/>
</dbReference>
<dbReference type="PANTHER" id="PTHR24422:SF19">
    <property type="entry name" value="CHEMOTAXIS PROTEIN METHYLTRANSFERASE"/>
    <property type="match status" value="1"/>
</dbReference>
<feature type="binding site" evidence="6">
    <location>
        <position position="87"/>
    </location>
    <ligand>
        <name>S-adenosyl-L-methionine</name>
        <dbReference type="ChEBI" id="CHEBI:59789"/>
    </ligand>
</feature>
<dbReference type="RefSeq" id="WP_101498667.1">
    <property type="nucleotide sequence ID" value="NZ_CP025583.1"/>
</dbReference>
<dbReference type="EC" id="2.1.1.80" evidence="5"/>
<dbReference type="SUPFAM" id="SSF47757">
    <property type="entry name" value="Chemotaxis receptor methyltransferase CheR, N-terminal domain"/>
    <property type="match status" value="1"/>
</dbReference>
<dbReference type="InterPro" id="IPR022641">
    <property type="entry name" value="CheR_N"/>
</dbReference>
<dbReference type="InterPro" id="IPR050903">
    <property type="entry name" value="Bact_Chemotaxis_MeTrfase"/>
</dbReference>
<keyword evidence="2 5" id="KW-0489">Methyltransferase</keyword>
<proteinExistence type="predicted"/>
<dbReference type="InterPro" id="IPR000780">
    <property type="entry name" value="CheR_MeTrfase"/>
</dbReference>
<evidence type="ECO:0000313" key="9">
    <source>
        <dbReference type="Proteomes" id="UP000234882"/>
    </source>
</evidence>
<dbReference type="Proteomes" id="UP000234882">
    <property type="component" value="Chromosome"/>
</dbReference>
<reference evidence="9" key="1">
    <citation type="submission" date="2017-12" db="EMBL/GenBank/DDBJ databases">
        <title>Genomic analysis of Paracoccus sp. CBA4604.</title>
        <authorList>
            <person name="Roh S.W."/>
            <person name="Kim J.Y."/>
            <person name="Kim J.S."/>
        </authorList>
    </citation>
    <scope>NUCLEOTIDE SEQUENCE [LARGE SCALE GENOMIC DNA]</scope>
    <source>
        <strain evidence="9">CBA4604</strain>
    </source>
</reference>
<dbReference type="InterPro" id="IPR036804">
    <property type="entry name" value="CheR_N_sf"/>
</dbReference>
<dbReference type="Pfam" id="PF03705">
    <property type="entry name" value="CheR_N"/>
    <property type="match status" value="1"/>
</dbReference>
<dbReference type="Gene3D" id="3.40.50.150">
    <property type="entry name" value="Vaccinia Virus protein VP39"/>
    <property type="match status" value="1"/>
</dbReference>
<keyword evidence="9" id="KW-1185">Reference proteome</keyword>
<dbReference type="SUPFAM" id="SSF53335">
    <property type="entry name" value="S-adenosyl-L-methionine-dependent methyltransferases"/>
    <property type="match status" value="1"/>
</dbReference>
<dbReference type="EMBL" id="CP025583">
    <property type="protein sequence ID" value="AUM73283.1"/>
    <property type="molecule type" value="Genomic_DNA"/>
</dbReference>
<feature type="binding site" evidence="6">
    <location>
        <position position="147"/>
    </location>
    <ligand>
        <name>S-adenosyl-L-methionine</name>
        <dbReference type="ChEBI" id="CHEBI:59789"/>
    </ligand>
</feature>
<dbReference type="InterPro" id="IPR029063">
    <property type="entry name" value="SAM-dependent_MTases_sf"/>
</dbReference>
<feature type="domain" description="CheR-type methyltransferase" evidence="7">
    <location>
        <begin position="19"/>
        <end position="279"/>
    </location>
</feature>